<protein>
    <submittedName>
        <fullName evidence="1">Uncharacterized protein</fullName>
    </submittedName>
</protein>
<organism evidence="1 2">
    <name type="scientific">Ixodes persulcatus</name>
    <name type="common">Taiga tick</name>
    <dbReference type="NCBI Taxonomy" id="34615"/>
    <lineage>
        <taxon>Eukaryota</taxon>
        <taxon>Metazoa</taxon>
        <taxon>Ecdysozoa</taxon>
        <taxon>Arthropoda</taxon>
        <taxon>Chelicerata</taxon>
        <taxon>Arachnida</taxon>
        <taxon>Acari</taxon>
        <taxon>Parasitiformes</taxon>
        <taxon>Ixodida</taxon>
        <taxon>Ixodoidea</taxon>
        <taxon>Ixodidae</taxon>
        <taxon>Ixodinae</taxon>
        <taxon>Ixodes</taxon>
    </lineage>
</organism>
<evidence type="ECO:0000313" key="1">
    <source>
        <dbReference type="EMBL" id="KAG0422803.1"/>
    </source>
</evidence>
<accession>A0AC60PQL4</accession>
<evidence type="ECO:0000313" key="2">
    <source>
        <dbReference type="Proteomes" id="UP000805193"/>
    </source>
</evidence>
<gene>
    <name evidence="1" type="ORF">HPB47_001401</name>
</gene>
<reference evidence="1 2" key="1">
    <citation type="journal article" date="2020" name="Cell">
        <title>Large-Scale Comparative Analyses of Tick Genomes Elucidate Their Genetic Diversity and Vector Capacities.</title>
        <authorList>
            <consortium name="Tick Genome and Microbiome Consortium (TIGMIC)"/>
            <person name="Jia N."/>
            <person name="Wang J."/>
            <person name="Shi W."/>
            <person name="Du L."/>
            <person name="Sun Y."/>
            <person name="Zhan W."/>
            <person name="Jiang J.F."/>
            <person name="Wang Q."/>
            <person name="Zhang B."/>
            <person name="Ji P."/>
            <person name="Bell-Sakyi L."/>
            <person name="Cui X.M."/>
            <person name="Yuan T.T."/>
            <person name="Jiang B.G."/>
            <person name="Yang W.F."/>
            <person name="Lam T.T."/>
            <person name="Chang Q.C."/>
            <person name="Ding S.J."/>
            <person name="Wang X.J."/>
            <person name="Zhu J.G."/>
            <person name="Ruan X.D."/>
            <person name="Zhao L."/>
            <person name="Wei J.T."/>
            <person name="Ye R.Z."/>
            <person name="Que T.C."/>
            <person name="Du C.H."/>
            <person name="Zhou Y.H."/>
            <person name="Cheng J.X."/>
            <person name="Dai P.F."/>
            <person name="Guo W.B."/>
            <person name="Han X.H."/>
            <person name="Huang E.J."/>
            <person name="Li L.F."/>
            <person name="Wei W."/>
            <person name="Gao Y.C."/>
            <person name="Liu J.Z."/>
            <person name="Shao H.Z."/>
            <person name="Wang X."/>
            <person name="Wang C.C."/>
            <person name="Yang T.C."/>
            <person name="Huo Q.B."/>
            <person name="Li W."/>
            <person name="Chen H.Y."/>
            <person name="Chen S.E."/>
            <person name="Zhou L.G."/>
            <person name="Ni X.B."/>
            <person name="Tian J.H."/>
            <person name="Sheng Y."/>
            <person name="Liu T."/>
            <person name="Pan Y.S."/>
            <person name="Xia L.Y."/>
            <person name="Li J."/>
            <person name="Zhao F."/>
            <person name="Cao W.C."/>
        </authorList>
    </citation>
    <scope>NUCLEOTIDE SEQUENCE [LARGE SCALE GENOMIC DNA]</scope>
    <source>
        <strain evidence="1">Iper-2018</strain>
    </source>
</reference>
<dbReference type="Proteomes" id="UP000805193">
    <property type="component" value="Unassembled WGS sequence"/>
</dbReference>
<name>A0AC60PQL4_IXOPE</name>
<sequence>MNGAVVTCGTLLSVWGTLGWRNDLSDAPAFRRQDIRLDFNRRSDISGRQLTRGWNFQEEKYIRNVQWRPNDAETEEETCFFSKHMCPFDEEGPLQASCHDGEDTNPGRSCVLQLYCWYARPGAKENFQLLIPDDSDLWSIDSQAVYYRHLQSIQALTMEEREEVRINTIGQANNDTWFEERVGRLTASVFRKAVHCRKPEYLVRGILYPQPRKQLPATDPREYGRRMEPRAVEIYVLLQRYYDFDTTVRPTGLRVHRDYPLLASSPDGSVRNGAEEGLLEVKCPSSKINMTPEEACVVPEILTKRVKRFNKLYSEDAEYLSYPVYTMDTLPS</sequence>
<proteinExistence type="predicted"/>
<keyword evidence="2" id="KW-1185">Reference proteome</keyword>
<comment type="caution">
    <text evidence="1">The sequence shown here is derived from an EMBL/GenBank/DDBJ whole genome shotgun (WGS) entry which is preliminary data.</text>
</comment>
<dbReference type="EMBL" id="JABSTQ010010179">
    <property type="protein sequence ID" value="KAG0422803.1"/>
    <property type="molecule type" value="Genomic_DNA"/>
</dbReference>